<name>A0A6L7D9A5_9HELI</name>
<feature type="transmembrane region" description="Helical" evidence="1">
    <location>
        <begin position="12"/>
        <end position="31"/>
    </location>
</feature>
<dbReference type="EMBL" id="QBIU01000002">
    <property type="protein sequence ID" value="MWV70542.1"/>
    <property type="molecule type" value="Genomic_DNA"/>
</dbReference>
<protein>
    <submittedName>
        <fullName evidence="2">Uncharacterized protein</fullName>
    </submittedName>
</protein>
<comment type="caution">
    <text evidence="2">The sequence shown here is derived from an EMBL/GenBank/DDBJ whole genome shotgun (WGS) entry which is preliminary data.</text>
</comment>
<dbReference type="InterPro" id="IPR045691">
    <property type="entry name" value="DUF6056"/>
</dbReference>
<organism evidence="2 3">
    <name type="scientific">Helicobacter saguini</name>
    <dbReference type="NCBI Taxonomy" id="1548018"/>
    <lineage>
        <taxon>Bacteria</taxon>
        <taxon>Pseudomonadati</taxon>
        <taxon>Campylobacterota</taxon>
        <taxon>Epsilonproteobacteria</taxon>
        <taxon>Campylobacterales</taxon>
        <taxon>Helicobacteraceae</taxon>
        <taxon>Helicobacter</taxon>
    </lineage>
</organism>
<evidence type="ECO:0000256" key="1">
    <source>
        <dbReference type="SAM" id="Phobius"/>
    </source>
</evidence>
<accession>A0A6L7D9A5</accession>
<dbReference type="Proteomes" id="UP000477070">
    <property type="component" value="Unassembled WGS sequence"/>
</dbReference>
<proteinExistence type="predicted"/>
<evidence type="ECO:0000313" key="3">
    <source>
        <dbReference type="Proteomes" id="UP000477070"/>
    </source>
</evidence>
<keyword evidence="1" id="KW-0812">Transmembrane</keyword>
<dbReference type="Pfam" id="PF19528">
    <property type="entry name" value="DUF6056"/>
    <property type="match status" value="1"/>
</dbReference>
<keyword evidence="1" id="KW-0472">Membrane</keyword>
<reference evidence="2 3" key="1">
    <citation type="submission" date="2019-12" db="EMBL/GenBank/DDBJ databases">
        <title>Multi-Generational Helicobacter saguini Isolates.</title>
        <authorList>
            <person name="Mannion A."/>
            <person name="Shen Z."/>
            <person name="Fox J.G."/>
        </authorList>
    </citation>
    <scope>NUCLEOTIDE SEQUENCE [LARGE SCALE GENOMIC DNA]</scope>
    <source>
        <strain evidence="3">16-048 (F4)</strain>
    </source>
</reference>
<keyword evidence="1" id="KW-1133">Transmembrane helix</keyword>
<evidence type="ECO:0000313" key="2">
    <source>
        <dbReference type="EMBL" id="MWV70542.1"/>
    </source>
</evidence>
<gene>
    <name evidence="2" type="ORF">DCO61_11200</name>
</gene>
<dbReference type="AlphaFoldDB" id="A0A6L7D9A5"/>
<sequence>MQTINYIRRYDILVLSVVFVFLLFINAIFPLQSDDVKYATFTSFADSISHAKKFYMEWNGRLGELIRVSFGDYLSTFWFYPFFNAGSARA</sequence>
<dbReference type="RefSeq" id="WP_118949354.1">
    <property type="nucleotide sequence ID" value="NZ_QBIU01000002.1"/>
</dbReference>